<sequence>MEYMRRSKLRSEARRIANSLLEPQLRPELPEARPKPRLLGQAGPEHHYRQTQDKDERIYPPMFLHLYPDRDDSPYCHPNREDGQPLQKILHDINDTERLYATQTVCVQLCSQLSAKYDRRRWSCSSVIGRALATTFSGGVMWIWYYDWFSARASTLVKISRNSWCCGMLYNASSFTIGTETSTSSHSKLRGNNATNSISRTFERWI</sequence>
<gene>
    <name evidence="3" type="ORF">F5891DRAFT_287022</name>
</gene>
<dbReference type="GeneID" id="64665509"/>
<evidence type="ECO:0000256" key="2">
    <source>
        <dbReference type="SAM" id="Phobius"/>
    </source>
</evidence>
<keyword evidence="2" id="KW-0812">Transmembrane</keyword>
<reference evidence="3" key="1">
    <citation type="journal article" date="2020" name="New Phytol.">
        <title>Comparative genomics reveals dynamic genome evolution in host specialist ectomycorrhizal fungi.</title>
        <authorList>
            <person name="Lofgren L.A."/>
            <person name="Nguyen N.H."/>
            <person name="Vilgalys R."/>
            <person name="Ruytinx J."/>
            <person name="Liao H.L."/>
            <person name="Branco S."/>
            <person name="Kuo A."/>
            <person name="LaButti K."/>
            <person name="Lipzen A."/>
            <person name="Andreopoulos W."/>
            <person name="Pangilinan J."/>
            <person name="Riley R."/>
            <person name="Hundley H."/>
            <person name="Na H."/>
            <person name="Barry K."/>
            <person name="Grigoriev I.V."/>
            <person name="Stajich J.E."/>
            <person name="Kennedy P.G."/>
        </authorList>
    </citation>
    <scope>NUCLEOTIDE SEQUENCE</scope>
    <source>
        <strain evidence="3">FC203</strain>
    </source>
</reference>
<feature type="transmembrane region" description="Helical" evidence="2">
    <location>
        <begin position="127"/>
        <end position="146"/>
    </location>
</feature>
<comment type="caution">
    <text evidence="3">The sequence shown here is derived from an EMBL/GenBank/DDBJ whole genome shotgun (WGS) entry which is preliminary data.</text>
</comment>
<proteinExistence type="predicted"/>
<dbReference type="AlphaFoldDB" id="A0AAD4E723"/>
<accession>A0AAD4E723</accession>
<evidence type="ECO:0000313" key="4">
    <source>
        <dbReference type="Proteomes" id="UP001195769"/>
    </source>
</evidence>
<evidence type="ECO:0000256" key="1">
    <source>
        <dbReference type="SAM" id="MobiDB-lite"/>
    </source>
</evidence>
<keyword evidence="2" id="KW-0472">Membrane</keyword>
<keyword evidence="4" id="KW-1185">Reference proteome</keyword>
<dbReference type="EMBL" id="JABBWK010000025">
    <property type="protein sequence ID" value="KAG1900770.1"/>
    <property type="molecule type" value="Genomic_DNA"/>
</dbReference>
<dbReference type="Proteomes" id="UP001195769">
    <property type="component" value="Unassembled WGS sequence"/>
</dbReference>
<protein>
    <submittedName>
        <fullName evidence="3">Uncharacterized protein</fullName>
    </submittedName>
</protein>
<name>A0AAD4E723_9AGAM</name>
<keyword evidence="2" id="KW-1133">Transmembrane helix</keyword>
<evidence type="ECO:0000313" key="3">
    <source>
        <dbReference type="EMBL" id="KAG1900770.1"/>
    </source>
</evidence>
<feature type="region of interest" description="Disordered" evidence="1">
    <location>
        <begin position="21"/>
        <end position="52"/>
    </location>
</feature>
<dbReference type="RefSeq" id="XP_041226346.1">
    <property type="nucleotide sequence ID" value="XM_041371211.1"/>
</dbReference>
<organism evidence="3 4">
    <name type="scientific">Suillus fuscotomentosus</name>
    <dbReference type="NCBI Taxonomy" id="1912939"/>
    <lineage>
        <taxon>Eukaryota</taxon>
        <taxon>Fungi</taxon>
        <taxon>Dikarya</taxon>
        <taxon>Basidiomycota</taxon>
        <taxon>Agaricomycotina</taxon>
        <taxon>Agaricomycetes</taxon>
        <taxon>Agaricomycetidae</taxon>
        <taxon>Boletales</taxon>
        <taxon>Suillineae</taxon>
        <taxon>Suillaceae</taxon>
        <taxon>Suillus</taxon>
    </lineage>
</organism>